<feature type="region of interest" description="Disordered" evidence="1">
    <location>
        <begin position="68"/>
        <end position="116"/>
    </location>
</feature>
<feature type="region of interest" description="Disordered" evidence="1">
    <location>
        <begin position="295"/>
        <end position="329"/>
    </location>
</feature>
<dbReference type="EMBL" id="JAVRFI010000003">
    <property type="protein sequence ID" value="MDT0448965.1"/>
    <property type="molecule type" value="Genomic_DNA"/>
</dbReference>
<feature type="compositionally biased region" description="Basic and acidic residues" evidence="1">
    <location>
        <begin position="301"/>
        <end position="318"/>
    </location>
</feature>
<evidence type="ECO:0000313" key="4">
    <source>
        <dbReference type="Proteomes" id="UP001180531"/>
    </source>
</evidence>
<protein>
    <submittedName>
        <fullName evidence="3">DUF2092 domain-containing protein</fullName>
    </submittedName>
</protein>
<feature type="transmembrane region" description="Helical" evidence="2">
    <location>
        <begin position="26"/>
        <end position="47"/>
    </location>
</feature>
<evidence type="ECO:0000256" key="2">
    <source>
        <dbReference type="SAM" id="Phobius"/>
    </source>
</evidence>
<dbReference type="PANTHER" id="PTHR37507:SF2">
    <property type="entry name" value="SPORULATION PROTEIN YDCC"/>
    <property type="match status" value="1"/>
</dbReference>
<organism evidence="3 4">
    <name type="scientific">Streptomyces hesseae</name>
    <dbReference type="NCBI Taxonomy" id="3075519"/>
    <lineage>
        <taxon>Bacteria</taxon>
        <taxon>Bacillati</taxon>
        <taxon>Actinomycetota</taxon>
        <taxon>Actinomycetes</taxon>
        <taxon>Kitasatosporales</taxon>
        <taxon>Streptomycetaceae</taxon>
        <taxon>Streptomyces</taxon>
    </lineage>
</organism>
<keyword evidence="2" id="KW-0812">Transmembrane</keyword>
<dbReference type="InterPro" id="IPR052944">
    <property type="entry name" value="Sporulation_related"/>
</dbReference>
<dbReference type="Proteomes" id="UP001180531">
    <property type="component" value="Unassembled WGS sequence"/>
</dbReference>
<accession>A0ABU2SMH3</accession>
<feature type="compositionally biased region" description="Basic and acidic residues" evidence="1">
    <location>
        <begin position="172"/>
        <end position="183"/>
    </location>
</feature>
<name>A0ABU2SMH3_9ACTN</name>
<evidence type="ECO:0000256" key="1">
    <source>
        <dbReference type="SAM" id="MobiDB-lite"/>
    </source>
</evidence>
<feature type="compositionally biased region" description="Low complexity" evidence="1">
    <location>
        <begin position="83"/>
        <end position="96"/>
    </location>
</feature>
<feature type="compositionally biased region" description="Polar residues" evidence="1">
    <location>
        <begin position="1"/>
        <end position="10"/>
    </location>
</feature>
<dbReference type="InterPro" id="IPR029046">
    <property type="entry name" value="LolA/LolB/LppX"/>
</dbReference>
<dbReference type="Gene3D" id="2.50.20.10">
    <property type="entry name" value="Lipoprotein localisation LolA/LolB/LppX"/>
    <property type="match status" value="1"/>
</dbReference>
<feature type="region of interest" description="Disordered" evidence="1">
    <location>
        <begin position="165"/>
        <end position="200"/>
    </location>
</feature>
<proteinExistence type="predicted"/>
<sequence length="435" mass="43756">MAENQPTSEAQDFGGPARRRRKAVRYAVPVAVAGVAAATIGIGSALASTGDPDLPKISAQDLIAKMAQSDTQQMSGSVKITTDLGLPSLPSGLSFGDGEKKGEGKKGGSAPSPQSKLTELAAGSHTLRVAVDGPGKQRVSIVERAAEYSVVRNGADVWAYDSSSNTVHHSKAPQERAHGKDAKAGQGAKGDMMPKDLGGASPQELAKKVLAAADGTTAVTVDGTAKVAGRDAYQLLIKPKADDTTVGSIRIAVDAKNGVSLKFTLAPKGGGKAVVDAAFTKVDFGKPGAGTFDFTPPKGAKVTEGDAAKGSADRDHKGKLPGIAGMPDALGTGGDAGKSKVIGKGWSSIAEFDGGKDASAALNGKDAGKTGKKAGGKGGADAQTLLDGFGTKVSGDFGSGRVYSTRIVNALMTDDGKVYVGAVTKDALVKAANAK</sequence>
<keyword evidence="4" id="KW-1185">Reference proteome</keyword>
<dbReference type="RefSeq" id="WP_311609002.1">
    <property type="nucleotide sequence ID" value="NZ_JAVRFI010000003.1"/>
</dbReference>
<keyword evidence="2" id="KW-0472">Membrane</keyword>
<gene>
    <name evidence="3" type="ORF">RM609_07710</name>
</gene>
<keyword evidence="2" id="KW-1133">Transmembrane helix</keyword>
<feature type="region of interest" description="Disordered" evidence="1">
    <location>
        <begin position="1"/>
        <end position="20"/>
    </location>
</feature>
<evidence type="ECO:0000313" key="3">
    <source>
        <dbReference type="EMBL" id="MDT0448965.1"/>
    </source>
</evidence>
<feature type="compositionally biased region" description="Polar residues" evidence="1">
    <location>
        <begin position="68"/>
        <end position="80"/>
    </location>
</feature>
<comment type="caution">
    <text evidence="3">The sequence shown here is derived from an EMBL/GenBank/DDBJ whole genome shotgun (WGS) entry which is preliminary data.</text>
</comment>
<dbReference type="SUPFAM" id="SSF89392">
    <property type="entry name" value="Prokaryotic lipoproteins and lipoprotein localization factors"/>
    <property type="match status" value="1"/>
</dbReference>
<reference evidence="3" key="1">
    <citation type="submission" date="2024-05" db="EMBL/GenBank/DDBJ databases">
        <title>30 novel species of actinomycetes from the DSMZ collection.</title>
        <authorList>
            <person name="Nouioui I."/>
        </authorList>
    </citation>
    <scope>NUCLEOTIDE SEQUENCE</scope>
    <source>
        <strain evidence="3">DSM 40473</strain>
    </source>
</reference>
<dbReference type="PANTHER" id="PTHR37507">
    <property type="entry name" value="SPORULATION PROTEIN YDCC"/>
    <property type="match status" value="1"/>
</dbReference>
<feature type="compositionally biased region" description="Basic and acidic residues" evidence="1">
    <location>
        <begin position="97"/>
        <end position="106"/>
    </location>
</feature>